<keyword evidence="3" id="KW-1185">Reference proteome</keyword>
<evidence type="ECO:0000256" key="1">
    <source>
        <dbReference type="SAM" id="MobiDB-lite"/>
    </source>
</evidence>
<organism evidence="2 3">
    <name type="scientific">Mycena belliarum</name>
    <dbReference type="NCBI Taxonomy" id="1033014"/>
    <lineage>
        <taxon>Eukaryota</taxon>
        <taxon>Fungi</taxon>
        <taxon>Dikarya</taxon>
        <taxon>Basidiomycota</taxon>
        <taxon>Agaricomycotina</taxon>
        <taxon>Agaricomycetes</taxon>
        <taxon>Agaricomycetidae</taxon>
        <taxon>Agaricales</taxon>
        <taxon>Marasmiineae</taxon>
        <taxon>Mycenaceae</taxon>
        <taxon>Mycena</taxon>
    </lineage>
</organism>
<reference evidence="2" key="1">
    <citation type="submission" date="2023-03" db="EMBL/GenBank/DDBJ databases">
        <title>Massive genome expansion in bonnet fungi (Mycena s.s.) driven by repeated elements and novel gene families across ecological guilds.</title>
        <authorList>
            <consortium name="Lawrence Berkeley National Laboratory"/>
            <person name="Harder C.B."/>
            <person name="Miyauchi S."/>
            <person name="Viragh M."/>
            <person name="Kuo A."/>
            <person name="Thoen E."/>
            <person name="Andreopoulos B."/>
            <person name="Lu D."/>
            <person name="Skrede I."/>
            <person name="Drula E."/>
            <person name="Henrissat B."/>
            <person name="Morin E."/>
            <person name="Kohler A."/>
            <person name="Barry K."/>
            <person name="LaButti K."/>
            <person name="Morin E."/>
            <person name="Salamov A."/>
            <person name="Lipzen A."/>
            <person name="Mereny Z."/>
            <person name="Hegedus B."/>
            <person name="Baldrian P."/>
            <person name="Stursova M."/>
            <person name="Weitz H."/>
            <person name="Taylor A."/>
            <person name="Grigoriev I.V."/>
            <person name="Nagy L.G."/>
            <person name="Martin F."/>
            <person name="Kauserud H."/>
        </authorList>
    </citation>
    <scope>NUCLEOTIDE SEQUENCE</scope>
    <source>
        <strain evidence="2">CBHHK173m</strain>
    </source>
</reference>
<sequence>MAALRAQRAQESAVAVESHRAAAREASRKFREQNRLVLAEASRRRRAERKAVEVVEARRQLREAEGFQRLEELLWRIKVRQDDAAGPYQTPPEMPPTTTQHAASPENSQMGPGSLSTTSSSDIQGQQSTEASEPQSSIGDLDTPTSLQRGEQVTAMDFYTVSRSSLVLSYDIAYPGEPVHPLAGQRLYLVCGTNVKKPGAYASWPSASKQYKYVSGATLKGYRQYSELQHAWYARCDMGEHDHPTADVSGTATSNRIVPVMPSRLEARPSPPPRSLSPVTISSGSPSPVLSPPADLPPMDAPPAYTEFPEGLRVMISKSKSRKLRSGRAAAS</sequence>
<accession>A0AAD6XH39</accession>
<evidence type="ECO:0000313" key="3">
    <source>
        <dbReference type="Proteomes" id="UP001222325"/>
    </source>
</evidence>
<dbReference type="Proteomes" id="UP001222325">
    <property type="component" value="Unassembled WGS sequence"/>
</dbReference>
<protein>
    <submittedName>
        <fullName evidence="2">Uncharacterized protein</fullName>
    </submittedName>
</protein>
<name>A0AAD6XH39_9AGAR</name>
<feature type="compositionally biased region" description="Polar residues" evidence="1">
    <location>
        <begin position="100"/>
        <end position="145"/>
    </location>
</feature>
<evidence type="ECO:0000313" key="2">
    <source>
        <dbReference type="EMBL" id="KAJ7078588.1"/>
    </source>
</evidence>
<feature type="region of interest" description="Disordered" evidence="1">
    <location>
        <begin position="262"/>
        <end position="305"/>
    </location>
</feature>
<comment type="caution">
    <text evidence="2">The sequence shown here is derived from an EMBL/GenBank/DDBJ whole genome shotgun (WGS) entry which is preliminary data.</text>
</comment>
<proteinExistence type="predicted"/>
<feature type="compositionally biased region" description="Pro residues" evidence="1">
    <location>
        <begin position="289"/>
        <end position="301"/>
    </location>
</feature>
<dbReference type="EMBL" id="JARJCN010000065">
    <property type="protein sequence ID" value="KAJ7078588.1"/>
    <property type="molecule type" value="Genomic_DNA"/>
</dbReference>
<dbReference type="AlphaFoldDB" id="A0AAD6XH39"/>
<gene>
    <name evidence="2" type="ORF">B0H15DRAFT_954487</name>
</gene>
<feature type="compositionally biased region" description="Low complexity" evidence="1">
    <location>
        <begin position="276"/>
        <end position="288"/>
    </location>
</feature>
<feature type="region of interest" description="Disordered" evidence="1">
    <location>
        <begin position="84"/>
        <end position="145"/>
    </location>
</feature>